<gene>
    <name evidence="1" type="ORF">R1flu_025582</name>
</gene>
<dbReference type="Gene3D" id="3.40.30.10">
    <property type="entry name" value="Glutaredoxin"/>
    <property type="match status" value="1"/>
</dbReference>
<dbReference type="AlphaFoldDB" id="A0ABD1XY57"/>
<dbReference type="Proteomes" id="UP001605036">
    <property type="component" value="Unassembled WGS sequence"/>
</dbReference>
<evidence type="ECO:0000313" key="1">
    <source>
        <dbReference type="EMBL" id="KAL2613890.1"/>
    </source>
</evidence>
<sequence>MTESAVFKAYGYICLDRQLLCPQLLRLQLLQVPRKWRSVVLSINEIYGWHLDLTSFGRGILLSFVELLHEGSPVVVAFTLRCPWTKRFDRVLEDAASEWHPHIKFVRVECPKYPGFCIARQRKDYPFIEIFHSPKQGETEGGTREGSITRYSVNVVPFNYDMSPYGFREFFKIHGLS</sequence>
<keyword evidence="2" id="KW-1185">Reference proteome</keyword>
<evidence type="ECO:0000313" key="2">
    <source>
        <dbReference type="Proteomes" id="UP001605036"/>
    </source>
</evidence>
<proteinExistence type="predicted"/>
<dbReference type="SUPFAM" id="SSF52833">
    <property type="entry name" value="Thioredoxin-like"/>
    <property type="match status" value="1"/>
</dbReference>
<protein>
    <recommendedName>
        <fullName evidence="3">Thioredoxin superfamily protein</fullName>
    </recommendedName>
</protein>
<accession>A0ABD1XY57</accession>
<reference evidence="1 2" key="1">
    <citation type="submission" date="2024-09" db="EMBL/GenBank/DDBJ databases">
        <title>Chromosome-scale assembly of Riccia fluitans.</title>
        <authorList>
            <person name="Paukszto L."/>
            <person name="Sawicki J."/>
            <person name="Karawczyk K."/>
            <person name="Piernik-Szablinska J."/>
            <person name="Szczecinska M."/>
            <person name="Mazdziarz M."/>
        </authorList>
    </citation>
    <scope>NUCLEOTIDE SEQUENCE [LARGE SCALE GENOMIC DNA]</scope>
    <source>
        <strain evidence="1">Rf_01</strain>
        <tissue evidence="1">Aerial parts of the thallus</tissue>
    </source>
</reference>
<dbReference type="InterPro" id="IPR036249">
    <property type="entry name" value="Thioredoxin-like_sf"/>
</dbReference>
<dbReference type="EMBL" id="JBHFFA010000007">
    <property type="protein sequence ID" value="KAL2613890.1"/>
    <property type="molecule type" value="Genomic_DNA"/>
</dbReference>
<comment type="caution">
    <text evidence="1">The sequence shown here is derived from an EMBL/GenBank/DDBJ whole genome shotgun (WGS) entry which is preliminary data.</text>
</comment>
<evidence type="ECO:0008006" key="3">
    <source>
        <dbReference type="Google" id="ProtNLM"/>
    </source>
</evidence>
<name>A0ABD1XY57_9MARC</name>
<dbReference type="PANTHER" id="PTHR36076:SF1">
    <property type="entry name" value="THIOREDOXIN SUPERFAMILY PROTEIN"/>
    <property type="match status" value="1"/>
</dbReference>
<organism evidence="1 2">
    <name type="scientific">Riccia fluitans</name>
    <dbReference type="NCBI Taxonomy" id="41844"/>
    <lineage>
        <taxon>Eukaryota</taxon>
        <taxon>Viridiplantae</taxon>
        <taxon>Streptophyta</taxon>
        <taxon>Embryophyta</taxon>
        <taxon>Marchantiophyta</taxon>
        <taxon>Marchantiopsida</taxon>
        <taxon>Marchantiidae</taxon>
        <taxon>Marchantiales</taxon>
        <taxon>Ricciaceae</taxon>
        <taxon>Riccia</taxon>
    </lineage>
</organism>
<dbReference type="PANTHER" id="PTHR36076">
    <property type="entry name" value="THIOREDOXIN SUPERFAMILY PROTEIN"/>
    <property type="match status" value="1"/>
</dbReference>